<organism evidence="1 2">
    <name type="scientific">Stylonychia lemnae</name>
    <name type="common">Ciliate</name>
    <dbReference type="NCBI Taxonomy" id="5949"/>
    <lineage>
        <taxon>Eukaryota</taxon>
        <taxon>Sar</taxon>
        <taxon>Alveolata</taxon>
        <taxon>Ciliophora</taxon>
        <taxon>Intramacronucleata</taxon>
        <taxon>Spirotrichea</taxon>
        <taxon>Stichotrichia</taxon>
        <taxon>Sporadotrichida</taxon>
        <taxon>Oxytrichidae</taxon>
        <taxon>Stylonychinae</taxon>
        <taxon>Stylonychia</taxon>
    </lineage>
</organism>
<sequence length="610" mass="69876">MISILTSTKFQFSRASKQAIQKTKTDVQELELQKFATPSDRELYLLMKSFDMTTQDPFTIVESVLKFTVQQDYAVSEDFVQKNLEFFANLQEKIQERLVELNLELDQAIQDHLSVDDLKAQRLDQQLGQVIQFSYAMNYDDEGLWAKIYNAVQKLQKLDALTFDGVVSINFVLAQLKKDQNYELLAENQLIELQNGFKNYLLNLIADFDSKTTDDLMKIFRVGIKVLNIQENEEFFSCLDRVIGDRVDELSLDEFTGITGIIQNHNLTVDDVDPISLDLFLMKGEDFITKNLNFLQKDQILSVIGAYCSTELIKQMPDLERALEKEILTRTQTLTSFDIAYLVKVISDAKAGSAEFYAAMDKYIGNHMNSIEAENLFPILRAFYDSGKARNKIFIKLQPHVLRSLDQLDLNQIMSIARLYFEMAIEQTTFYENIAAYAEQHLDKLQESGLVNGLISFKKVQTQRQLPIVVDLEKILMSNMDSLGPSSIFQLLNLYSGLDKLKGHSKLLQALATQSIKLLNEIKRSGQLIGSADVLMLLQSYEKMQAKLETISLVANDIPAQVHLYNDNDLQFLYTYLSGYQKENNGFDKAFFAVRDEVNSRKENFEVEGY</sequence>
<dbReference type="AlphaFoldDB" id="A0A078B1M1"/>
<name>A0A078B1M1_STYLE</name>
<evidence type="ECO:0000313" key="1">
    <source>
        <dbReference type="EMBL" id="CDW87178.1"/>
    </source>
</evidence>
<accession>A0A078B1M1</accession>
<dbReference type="OrthoDB" id="10667953at2759"/>
<dbReference type="EMBL" id="CCKQ01015362">
    <property type="protein sequence ID" value="CDW87178.1"/>
    <property type="molecule type" value="Genomic_DNA"/>
</dbReference>
<keyword evidence="2" id="KW-1185">Reference proteome</keyword>
<reference evidence="1 2" key="1">
    <citation type="submission" date="2014-06" db="EMBL/GenBank/DDBJ databases">
        <authorList>
            <person name="Swart Estienne"/>
        </authorList>
    </citation>
    <scope>NUCLEOTIDE SEQUENCE [LARGE SCALE GENOMIC DNA]</scope>
    <source>
        <strain evidence="1 2">130c</strain>
    </source>
</reference>
<protein>
    <submittedName>
        <fullName evidence="1">Uncharacterized protein</fullName>
    </submittedName>
</protein>
<gene>
    <name evidence="1" type="primary">Contig1415.g1551</name>
    <name evidence="1" type="ORF">STYLEM_16281</name>
</gene>
<dbReference type="InParanoid" id="A0A078B1M1"/>
<dbReference type="Proteomes" id="UP000039865">
    <property type="component" value="Unassembled WGS sequence"/>
</dbReference>
<proteinExistence type="predicted"/>
<evidence type="ECO:0000313" key="2">
    <source>
        <dbReference type="Proteomes" id="UP000039865"/>
    </source>
</evidence>